<dbReference type="Proteomes" id="UP000318833">
    <property type="component" value="Unassembled WGS sequence"/>
</dbReference>
<reference evidence="1 2" key="1">
    <citation type="submission" date="2019-07" db="EMBL/GenBank/DDBJ databases">
        <title>The draft genome sequence of Aquimarina algiphila M91.</title>
        <authorList>
            <person name="Meng X."/>
        </authorList>
    </citation>
    <scope>NUCLEOTIDE SEQUENCE [LARGE SCALE GENOMIC DNA]</scope>
    <source>
        <strain evidence="1 2">M91</strain>
    </source>
</reference>
<dbReference type="SUPFAM" id="SSF53335">
    <property type="entry name" value="S-adenosyl-L-methionine-dependent methyltransferases"/>
    <property type="match status" value="1"/>
</dbReference>
<gene>
    <name evidence="1" type="ORF">FOF46_30935</name>
</gene>
<sequence>MVKDYPKDKKITEPLKQQILKIVEKYHNQVDFVTISSSLRFGMNYDNSFDELKKGTYYNCVRKNDYITPEGYLDGLEVVKMDYRKLYDKYKGIDNVVFIVDPPYLQTVSYTYKNYWNLTDYLDVLDVIKSNRYFFFTSNKSSLLELFQWFEDRTSHANPFNGATQVSQKKNITYQSTYTDIMLFK</sequence>
<dbReference type="EMBL" id="VLNR01000173">
    <property type="protein sequence ID" value="TSE02372.1"/>
    <property type="molecule type" value="Genomic_DNA"/>
</dbReference>
<name>A0A554V9Y4_9FLAO</name>
<organism evidence="1 2">
    <name type="scientific">Aquimarina algiphila</name>
    <dbReference type="NCBI Taxonomy" id="2047982"/>
    <lineage>
        <taxon>Bacteria</taxon>
        <taxon>Pseudomonadati</taxon>
        <taxon>Bacteroidota</taxon>
        <taxon>Flavobacteriia</taxon>
        <taxon>Flavobacteriales</taxon>
        <taxon>Flavobacteriaceae</taxon>
        <taxon>Aquimarina</taxon>
    </lineage>
</organism>
<dbReference type="RefSeq" id="WP_143919266.1">
    <property type="nucleotide sequence ID" value="NZ_CANMIK010000151.1"/>
</dbReference>
<keyword evidence="2" id="KW-1185">Reference proteome</keyword>
<evidence type="ECO:0000313" key="2">
    <source>
        <dbReference type="Proteomes" id="UP000318833"/>
    </source>
</evidence>
<accession>A0A554V9Y4</accession>
<comment type="caution">
    <text evidence="1">The sequence shown here is derived from an EMBL/GenBank/DDBJ whole genome shotgun (WGS) entry which is preliminary data.</text>
</comment>
<proteinExistence type="predicted"/>
<evidence type="ECO:0008006" key="3">
    <source>
        <dbReference type="Google" id="ProtNLM"/>
    </source>
</evidence>
<dbReference type="AlphaFoldDB" id="A0A554V9Y4"/>
<dbReference type="Gene3D" id="3.40.50.150">
    <property type="entry name" value="Vaccinia Virus protein VP39"/>
    <property type="match status" value="1"/>
</dbReference>
<evidence type="ECO:0000313" key="1">
    <source>
        <dbReference type="EMBL" id="TSE02372.1"/>
    </source>
</evidence>
<dbReference type="OrthoDB" id="5671374at2"/>
<dbReference type="InterPro" id="IPR029063">
    <property type="entry name" value="SAM-dependent_MTases_sf"/>
</dbReference>
<protein>
    <recommendedName>
        <fullName evidence="3">DNA adenine methylase</fullName>
    </recommendedName>
</protein>